<dbReference type="EMBL" id="MCRI01000039">
    <property type="protein sequence ID" value="ODN65796.1"/>
    <property type="molecule type" value="Genomic_DNA"/>
</dbReference>
<dbReference type="PROSITE" id="PS51353">
    <property type="entry name" value="ARSC"/>
    <property type="match status" value="1"/>
</dbReference>
<evidence type="ECO:0000313" key="4">
    <source>
        <dbReference type="Proteomes" id="UP000094379"/>
    </source>
</evidence>
<dbReference type="InterPro" id="IPR006660">
    <property type="entry name" value="Arsenate_reductase-like"/>
</dbReference>
<dbReference type="Proteomes" id="UP000094379">
    <property type="component" value="Unassembled WGS sequence"/>
</dbReference>
<name>A0A1E3GQF2_9GAMM</name>
<dbReference type="Gene3D" id="3.40.30.10">
    <property type="entry name" value="Glutaredoxin"/>
    <property type="match status" value="1"/>
</dbReference>
<dbReference type="AlphaFoldDB" id="A0A1E3GQF2"/>
<keyword evidence="3" id="KW-0560">Oxidoreductase</keyword>
<reference evidence="3 4" key="1">
    <citation type="submission" date="2016-07" db="EMBL/GenBank/DDBJ databases">
        <title>Draft Genome Sequence of Methylophaga muralis Bur 1.</title>
        <authorList>
            <person name="Vasilenko O.V."/>
            <person name="Doronina N.V."/>
            <person name="Shmareva M.N."/>
            <person name="Tarlachkov S.V."/>
            <person name="Mustakhimov I."/>
            <person name="Trotsenko Y.A."/>
        </authorList>
    </citation>
    <scope>NUCLEOTIDE SEQUENCE [LARGE SCALE GENOMIC DNA]</scope>
    <source>
        <strain evidence="3 4">Bur 1</strain>
    </source>
</reference>
<dbReference type="PATRIC" id="fig|291169.3.peg.2464"/>
<evidence type="ECO:0000256" key="2">
    <source>
        <dbReference type="PROSITE-ProRule" id="PRU01282"/>
    </source>
</evidence>
<accession>A0A1E3GQF2</accession>
<comment type="caution">
    <text evidence="3">The sequence shown here is derived from an EMBL/GenBank/DDBJ whole genome shotgun (WGS) entry which is preliminary data.</text>
</comment>
<gene>
    <name evidence="3" type="primary">arsC_3</name>
    <name evidence="3" type="ORF">A9E74_02445</name>
</gene>
<dbReference type="GO" id="GO:0008794">
    <property type="term" value="F:arsenate reductase (glutaredoxin) activity"/>
    <property type="evidence" value="ECO:0007669"/>
    <property type="project" value="UniProtKB-EC"/>
</dbReference>
<comment type="similarity">
    <text evidence="1 2">Belongs to the ArsC family.</text>
</comment>
<dbReference type="InterPro" id="IPR036249">
    <property type="entry name" value="Thioredoxin-like_sf"/>
</dbReference>
<dbReference type="RefSeq" id="WP_342670184.1">
    <property type="nucleotide sequence ID" value="NZ_MCRI01000039.1"/>
</dbReference>
<organism evidence="3 4">
    <name type="scientific">Methylophaga muralis</name>
    <dbReference type="NCBI Taxonomy" id="291169"/>
    <lineage>
        <taxon>Bacteria</taxon>
        <taxon>Pseudomonadati</taxon>
        <taxon>Pseudomonadota</taxon>
        <taxon>Gammaproteobacteria</taxon>
        <taxon>Thiotrichales</taxon>
        <taxon>Piscirickettsiaceae</taxon>
        <taxon>Methylophaga</taxon>
    </lineage>
</organism>
<dbReference type="EC" id="1.20.4.1" evidence="3"/>
<dbReference type="SUPFAM" id="SSF52833">
    <property type="entry name" value="Thioredoxin-like"/>
    <property type="match status" value="1"/>
</dbReference>
<proteinExistence type="inferred from homology"/>
<evidence type="ECO:0000313" key="3">
    <source>
        <dbReference type="EMBL" id="ODN65796.1"/>
    </source>
</evidence>
<dbReference type="STRING" id="291169.A9E74_02445"/>
<keyword evidence="4" id="KW-1185">Reference proteome</keyword>
<protein>
    <submittedName>
        <fullName evidence="3">Arsenate reductase</fullName>
        <ecNumber evidence="3">1.20.4.1</ecNumber>
    </submittedName>
</protein>
<sequence length="42" mass="4956">MSKIRIYHNTRCSKSRETLALLENQQHDIDIIDYLKTPPTPD</sequence>
<evidence type="ECO:0000256" key="1">
    <source>
        <dbReference type="ARBA" id="ARBA00007198"/>
    </source>
</evidence>